<evidence type="ECO:0000313" key="2">
    <source>
        <dbReference type="EMBL" id="KAF9778164.1"/>
    </source>
</evidence>
<protein>
    <submittedName>
        <fullName evidence="2">Uncharacterized protein</fullName>
    </submittedName>
</protein>
<dbReference type="EMBL" id="WIUZ02000024">
    <property type="protein sequence ID" value="KAF9778164.1"/>
    <property type="molecule type" value="Genomic_DNA"/>
</dbReference>
<evidence type="ECO:0000313" key="3">
    <source>
        <dbReference type="Proteomes" id="UP000736335"/>
    </source>
</evidence>
<gene>
    <name evidence="2" type="ORF">BJ322DRAFT_500310</name>
</gene>
<organism evidence="2 3">
    <name type="scientific">Thelephora terrestris</name>
    <dbReference type="NCBI Taxonomy" id="56493"/>
    <lineage>
        <taxon>Eukaryota</taxon>
        <taxon>Fungi</taxon>
        <taxon>Dikarya</taxon>
        <taxon>Basidiomycota</taxon>
        <taxon>Agaricomycotina</taxon>
        <taxon>Agaricomycetes</taxon>
        <taxon>Thelephorales</taxon>
        <taxon>Thelephoraceae</taxon>
        <taxon>Thelephora</taxon>
    </lineage>
</organism>
<dbReference type="Proteomes" id="UP000736335">
    <property type="component" value="Unassembled WGS sequence"/>
</dbReference>
<dbReference type="AlphaFoldDB" id="A0A9P6H3J1"/>
<feature type="region of interest" description="Disordered" evidence="1">
    <location>
        <begin position="154"/>
        <end position="215"/>
    </location>
</feature>
<comment type="caution">
    <text evidence="2">The sequence shown here is derived from an EMBL/GenBank/DDBJ whole genome shotgun (WGS) entry which is preliminary data.</text>
</comment>
<sequence length="300" mass="31932">MATAGPQAGFNTLPIIFCHPETTVAMDADIQSLTTFKDTADSTPVKDVFEPVIAILTIVKDGTVTEDVFAELAGFCSKICHILETVDDLAGFAESIKDLGRIVSDIESAVRTRANSAIASPEHPQMPTEECVNTWRKELCGILGFFDGVSKRGSPLEPSAVPEHVQEPLDSESELDSAPTPLVLTPAPPVAGYLGSSSSSQDGFEERSDEPMPIDSAVPGLRQQGDVNHISELPLGSTSDAGQRALQRLISPSVPQDELPSLIETVALNTKTADIVQCLRGSDAQKFIDVIDQVCGVAIY</sequence>
<reference evidence="2" key="1">
    <citation type="journal article" date="2020" name="Nat. Commun.">
        <title>Large-scale genome sequencing of mycorrhizal fungi provides insights into the early evolution of symbiotic traits.</title>
        <authorList>
            <person name="Miyauchi S."/>
            <person name="Kiss E."/>
            <person name="Kuo A."/>
            <person name="Drula E."/>
            <person name="Kohler A."/>
            <person name="Sanchez-Garcia M."/>
            <person name="Morin E."/>
            <person name="Andreopoulos B."/>
            <person name="Barry K.W."/>
            <person name="Bonito G."/>
            <person name="Buee M."/>
            <person name="Carver A."/>
            <person name="Chen C."/>
            <person name="Cichocki N."/>
            <person name="Clum A."/>
            <person name="Culley D."/>
            <person name="Crous P.W."/>
            <person name="Fauchery L."/>
            <person name="Girlanda M."/>
            <person name="Hayes R.D."/>
            <person name="Keri Z."/>
            <person name="LaButti K."/>
            <person name="Lipzen A."/>
            <person name="Lombard V."/>
            <person name="Magnuson J."/>
            <person name="Maillard F."/>
            <person name="Murat C."/>
            <person name="Nolan M."/>
            <person name="Ohm R.A."/>
            <person name="Pangilinan J."/>
            <person name="Pereira M.F."/>
            <person name="Perotto S."/>
            <person name="Peter M."/>
            <person name="Pfister S."/>
            <person name="Riley R."/>
            <person name="Sitrit Y."/>
            <person name="Stielow J.B."/>
            <person name="Szollosi G."/>
            <person name="Zifcakova L."/>
            <person name="Stursova M."/>
            <person name="Spatafora J.W."/>
            <person name="Tedersoo L."/>
            <person name="Vaario L.M."/>
            <person name="Yamada A."/>
            <person name="Yan M."/>
            <person name="Wang P."/>
            <person name="Xu J."/>
            <person name="Bruns T."/>
            <person name="Baldrian P."/>
            <person name="Vilgalys R."/>
            <person name="Dunand C."/>
            <person name="Henrissat B."/>
            <person name="Grigoriev I.V."/>
            <person name="Hibbett D."/>
            <person name="Nagy L.G."/>
            <person name="Martin F.M."/>
        </authorList>
    </citation>
    <scope>NUCLEOTIDE SEQUENCE</scope>
    <source>
        <strain evidence="2">UH-Tt-Lm1</strain>
    </source>
</reference>
<accession>A0A9P6H3J1</accession>
<evidence type="ECO:0000256" key="1">
    <source>
        <dbReference type="SAM" id="MobiDB-lite"/>
    </source>
</evidence>
<keyword evidence="3" id="KW-1185">Reference proteome</keyword>
<proteinExistence type="predicted"/>
<reference evidence="2" key="2">
    <citation type="submission" date="2020-11" db="EMBL/GenBank/DDBJ databases">
        <authorList>
            <consortium name="DOE Joint Genome Institute"/>
            <person name="Kuo A."/>
            <person name="Miyauchi S."/>
            <person name="Kiss E."/>
            <person name="Drula E."/>
            <person name="Kohler A."/>
            <person name="Sanchez-Garcia M."/>
            <person name="Andreopoulos B."/>
            <person name="Barry K.W."/>
            <person name="Bonito G."/>
            <person name="Buee M."/>
            <person name="Carver A."/>
            <person name="Chen C."/>
            <person name="Cichocki N."/>
            <person name="Clum A."/>
            <person name="Culley D."/>
            <person name="Crous P.W."/>
            <person name="Fauchery L."/>
            <person name="Girlanda M."/>
            <person name="Hayes R."/>
            <person name="Keri Z."/>
            <person name="Labutti K."/>
            <person name="Lipzen A."/>
            <person name="Lombard V."/>
            <person name="Magnuson J."/>
            <person name="Maillard F."/>
            <person name="Morin E."/>
            <person name="Murat C."/>
            <person name="Nolan M."/>
            <person name="Ohm R."/>
            <person name="Pangilinan J."/>
            <person name="Pereira M."/>
            <person name="Perotto S."/>
            <person name="Peter M."/>
            <person name="Riley R."/>
            <person name="Sitrit Y."/>
            <person name="Stielow B."/>
            <person name="Szollosi G."/>
            <person name="Zifcakova L."/>
            <person name="Stursova M."/>
            <person name="Spatafora J.W."/>
            <person name="Tedersoo L."/>
            <person name="Vaario L.-M."/>
            <person name="Yamada A."/>
            <person name="Yan M."/>
            <person name="Wang P."/>
            <person name="Xu J."/>
            <person name="Bruns T."/>
            <person name="Baldrian P."/>
            <person name="Vilgalys R."/>
            <person name="Henrissat B."/>
            <person name="Grigoriev I.V."/>
            <person name="Hibbett D."/>
            <person name="Nagy L.G."/>
            <person name="Martin F.M."/>
        </authorList>
    </citation>
    <scope>NUCLEOTIDE SEQUENCE</scope>
    <source>
        <strain evidence="2">UH-Tt-Lm1</strain>
    </source>
</reference>
<name>A0A9P6H3J1_9AGAM</name>